<dbReference type="PANTHER" id="PTHR43080">
    <property type="entry name" value="CBS DOMAIN-CONTAINING PROTEIN CBSX3, MITOCHONDRIAL"/>
    <property type="match status" value="1"/>
</dbReference>
<dbReference type="InterPro" id="IPR007055">
    <property type="entry name" value="BON_dom"/>
</dbReference>
<evidence type="ECO:0000256" key="2">
    <source>
        <dbReference type="PROSITE-ProRule" id="PRU00703"/>
    </source>
</evidence>
<dbReference type="Gene3D" id="3.10.580.10">
    <property type="entry name" value="CBS-domain"/>
    <property type="match status" value="2"/>
</dbReference>
<dbReference type="InterPro" id="IPR046342">
    <property type="entry name" value="CBS_dom_sf"/>
</dbReference>
<organism evidence="5 6">
    <name type="scientific">Streptomyces roseoverticillatus</name>
    <dbReference type="NCBI Taxonomy" id="66429"/>
    <lineage>
        <taxon>Bacteria</taxon>
        <taxon>Bacillati</taxon>
        <taxon>Actinomycetota</taxon>
        <taxon>Actinomycetes</taxon>
        <taxon>Kitasatosporales</taxon>
        <taxon>Streptomycetaceae</taxon>
        <taxon>Streptomyces</taxon>
    </lineage>
</organism>
<name>A0ABV3IY47_9ACTN</name>
<keyword evidence="1 2" id="KW-0129">CBS domain</keyword>
<dbReference type="PROSITE" id="PS50914">
    <property type="entry name" value="BON"/>
    <property type="match status" value="1"/>
</dbReference>
<dbReference type="InterPro" id="IPR017080">
    <property type="entry name" value="UCP036990_CBS_BON"/>
</dbReference>
<proteinExistence type="predicted"/>
<dbReference type="Proteomes" id="UP001552479">
    <property type="component" value="Unassembled WGS sequence"/>
</dbReference>
<dbReference type="InterPro" id="IPR051257">
    <property type="entry name" value="Diverse_CBS-Domain"/>
</dbReference>
<gene>
    <name evidence="5" type="ORF">AB0L03_21450</name>
</gene>
<accession>A0ABV3IY47</accession>
<protein>
    <submittedName>
        <fullName evidence="5">CBS domain-containing protein</fullName>
    </submittedName>
</protein>
<comment type="caution">
    <text evidence="5">The sequence shown here is derived from an EMBL/GenBank/DDBJ whole genome shotgun (WGS) entry which is preliminary data.</text>
</comment>
<dbReference type="EMBL" id="JBFASG010000022">
    <property type="protein sequence ID" value="MEV4925363.1"/>
    <property type="molecule type" value="Genomic_DNA"/>
</dbReference>
<dbReference type="SMART" id="SM00116">
    <property type="entry name" value="CBS"/>
    <property type="match status" value="2"/>
</dbReference>
<feature type="domain" description="CBS" evidence="4">
    <location>
        <begin position="10"/>
        <end position="68"/>
    </location>
</feature>
<dbReference type="Pfam" id="PF04972">
    <property type="entry name" value="BON"/>
    <property type="match status" value="1"/>
</dbReference>
<evidence type="ECO:0000256" key="1">
    <source>
        <dbReference type="ARBA" id="ARBA00023122"/>
    </source>
</evidence>
<evidence type="ECO:0000259" key="4">
    <source>
        <dbReference type="PROSITE" id="PS51371"/>
    </source>
</evidence>
<dbReference type="Pfam" id="PF00571">
    <property type="entry name" value="CBS"/>
    <property type="match status" value="2"/>
</dbReference>
<dbReference type="PANTHER" id="PTHR43080:SF29">
    <property type="entry name" value="OS02G0818000 PROTEIN"/>
    <property type="match status" value="1"/>
</dbReference>
<dbReference type="PROSITE" id="PS51371">
    <property type="entry name" value="CBS"/>
    <property type="match status" value="2"/>
</dbReference>
<feature type="domain" description="BON" evidence="3">
    <location>
        <begin position="124"/>
        <end position="190"/>
    </location>
</feature>
<sequence>MHTPAVGEIMTAEVARARPGTAYEDLLRLLRRRRVSGVPVLDRDDKVVGVVSEKDLTTHRAPGGTAATLMTSPAMTVHPEQPAADAARIMERHHVNRLPVVDEEDRLIGIVTRGDLLRVFRRTDDAIRTDVIGRALPPPGGRSAVSVAVNDGMVLLDGLIPPGTDIPETIRLAWQVDGVTGVVSRMRTGGADAVDAG</sequence>
<dbReference type="InterPro" id="IPR000644">
    <property type="entry name" value="CBS_dom"/>
</dbReference>
<feature type="domain" description="CBS" evidence="4">
    <location>
        <begin position="70"/>
        <end position="126"/>
    </location>
</feature>
<dbReference type="RefSeq" id="WP_366089096.1">
    <property type="nucleotide sequence ID" value="NZ_JBFASG010000022.1"/>
</dbReference>
<evidence type="ECO:0000259" key="3">
    <source>
        <dbReference type="PROSITE" id="PS50914"/>
    </source>
</evidence>
<dbReference type="SUPFAM" id="SSF54631">
    <property type="entry name" value="CBS-domain pair"/>
    <property type="match status" value="1"/>
</dbReference>
<keyword evidence="6" id="KW-1185">Reference proteome</keyword>
<dbReference type="PIRSF" id="PIRSF036990">
    <property type="entry name" value="UCP036990_CBS_BON"/>
    <property type="match status" value="1"/>
</dbReference>
<evidence type="ECO:0000313" key="5">
    <source>
        <dbReference type="EMBL" id="MEV4925363.1"/>
    </source>
</evidence>
<reference evidence="5 6" key="1">
    <citation type="submission" date="2024-06" db="EMBL/GenBank/DDBJ databases">
        <title>The Natural Products Discovery Center: Release of the First 8490 Sequenced Strains for Exploring Actinobacteria Biosynthetic Diversity.</title>
        <authorList>
            <person name="Kalkreuter E."/>
            <person name="Kautsar S.A."/>
            <person name="Yang D."/>
            <person name="Bader C.D."/>
            <person name="Teijaro C.N."/>
            <person name="Fluegel L."/>
            <person name="Davis C.M."/>
            <person name="Simpson J.R."/>
            <person name="Lauterbach L."/>
            <person name="Steele A.D."/>
            <person name="Gui C."/>
            <person name="Meng S."/>
            <person name="Li G."/>
            <person name="Viehrig K."/>
            <person name="Ye F."/>
            <person name="Su P."/>
            <person name="Kiefer A.F."/>
            <person name="Nichols A."/>
            <person name="Cepeda A.J."/>
            <person name="Yan W."/>
            <person name="Fan B."/>
            <person name="Jiang Y."/>
            <person name="Adhikari A."/>
            <person name="Zheng C.-J."/>
            <person name="Schuster L."/>
            <person name="Cowan T.M."/>
            <person name="Smanski M.J."/>
            <person name="Chevrette M.G."/>
            <person name="De Carvalho L.P.S."/>
            <person name="Shen B."/>
        </authorList>
    </citation>
    <scope>NUCLEOTIDE SEQUENCE [LARGE SCALE GENOMIC DNA]</scope>
    <source>
        <strain evidence="5 6">NPDC053791</strain>
    </source>
</reference>
<evidence type="ECO:0000313" key="6">
    <source>
        <dbReference type="Proteomes" id="UP001552479"/>
    </source>
</evidence>